<reference evidence="2" key="1">
    <citation type="journal article" date="2020" name="BMC Genomics">
        <title>Correction to: Identification and distribution of gene clusters required for synthesis of sphingolipid metabolism inhibitors in diverse species of the filamentous fungus Fusarium.</title>
        <authorList>
            <person name="Kim H.S."/>
            <person name="Lohmar J.M."/>
            <person name="Busman M."/>
            <person name="Brown D.W."/>
            <person name="Naumann T.A."/>
            <person name="Divon H.H."/>
            <person name="Lysoe E."/>
            <person name="Uhlig S."/>
            <person name="Proctor R.H."/>
        </authorList>
    </citation>
    <scope>NUCLEOTIDE SEQUENCE</scope>
    <source>
        <strain evidence="2">NRRL 22465</strain>
    </source>
</reference>
<comment type="caution">
    <text evidence="2">The sequence shown here is derived from an EMBL/GenBank/DDBJ whole genome shotgun (WGS) entry which is preliminary data.</text>
</comment>
<evidence type="ECO:0000313" key="3">
    <source>
        <dbReference type="Proteomes" id="UP000635477"/>
    </source>
</evidence>
<protein>
    <submittedName>
        <fullName evidence="2">Uncharacterized protein</fullName>
    </submittedName>
</protein>
<evidence type="ECO:0000256" key="1">
    <source>
        <dbReference type="SAM" id="MobiDB-lite"/>
    </source>
</evidence>
<gene>
    <name evidence="2" type="ORF">FZEAL_168</name>
</gene>
<sequence length="678" mass="74200">MSSRSSSDTESEDYYLLDSKMTKAPTANMSEGSIVCSYKTSLKNQNYWEAVKEVRDKQHLTRPTVEYLLQYYPQVVNQQRLRILYQSDYFNLARDPALKPVPPLPELESGGTVVTAFRHSQIHGSPVHWTLASIHFDKGPGSKDISLLHYDPDQNEGRFKTVKAKMEAWVANKCCGRRLTVAKMPGPQATLTKDTGVYVVLGAAAMAKDSDRSVTSFPSKWGASSPRDDLLNFLKPPGKGDNPPVLSPSGDSGVCMDCDDSPLASTSCVSGTTGKATPQVQIVNPPARSVSTPQTRLSSDSPTVRAATGSKLTARRSNGGRPGIKKPGTASAPPKQRKSMPLFQNSAQDQRLSKQAVQVSGAPNEGNPASSGARGNGSPVASSGAHESSGEKSALVPKLRPGFSTQRFQLVDDGGHHGTDSSSEADSDTEAEREKRARTESYSSVHSDESEEPVSKRQRTASALSTLSPSAQATSPETSLAKMEADAYLAMLVYAERTKRIGSVELLLEQKVQGEKEIQLQEAKRIKAVQAAMAATEHHRTVDSEVCKAMEELESFKGNMSKFNQEERDKQTLTDLALVLKPSQLEERRVHMEEQRTLLNDVIEMNRIEKKQALWTANSLVANAKSDMDKAYSLAQGIETRIADLRSKFPEHEKRLTWARMQAKIVEDAKATYAELWG</sequence>
<feature type="compositionally biased region" description="Polar residues" evidence="1">
    <location>
        <begin position="289"/>
        <end position="302"/>
    </location>
</feature>
<reference evidence="2" key="2">
    <citation type="submission" date="2020-05" db="EMBL/GenBank/DDBJ databases">
        <authorList>
            <person name="Kim H.-S."/>
            <person name="Proctor R.H."/>
            <person name="Brown D.W."/>
        </authorList>
    </citation>
    <scope>NUCLEOTIDE SEQUENCE</scope>
    <source>
        <strain evidence="2">NRRL 22465</strain>
    </source>
</reference>
<name>A0A8H4UVF9_9HYPO</name>
<proteinExistence type="predicted"/>
<feature type="compositionally biased region" description="Low complexity" evidence="1">
    <location>
        <begin position="460"/>
        <end position="476"/>
    </location>
</feature>
<feature type="region of interest" description="Disordered" evidence="1">
    <location>
        <begin position="284"/>
        <end position="395"/>
    </location>
</feature>
<dbReference type="Proteomes" id="UP000635477">
    <property type="component" value="Unassembled WGS sequence"/>
</dbReference>
<feature type="compositionally biased region" description="Basic and acidic residues" evidence="1">
    <location>
        <begin position="430"/>
        <end position="439"/>
    </location>
</feature>
<accession>A0A8H4UVF9</accession>
<keyword evidence="3" id="KW-1185">Reference proteome</keyword>
<feature type="region of interest" description="Disordered" evidence="1">
    <location>
        <begin position="212"/>
        <end position="253"/>
    </location>
</feature>
<feature type="compositionally biased region" description="Polar residues" evidence="1">
    <location>
        <begin position="342"/>
        <end position="358"/>
    </location>
</feature>
<dbReference type="AlphaFoldDB" id="A0A8H4UVF9"/>
<evidence type="ECO:0000313" key="2">
    <source>
        <dbReference type="EMBL" id="KAF4984727.1"/>
    </source>
</evidence>
<organism evidence="2 3">
    <name type="scientific">Fusarium zealandicum</name>
    <dbReference type="NCBI Taxonomy" id="1053134"/>
    <lineage>
        <taxon>Eukaryota</taxon>
        <taxon>Fungi</taxon>
        <taxon>Dikarya</taxon>
        <taxon>Ascomycota</taxon>
        <taxon>Pezizomycotina</taxon>
        <taxon>Sordariomycetes</taxon>
        <taxon>Hypocreomycetidae</taxon>
        <taxon>Hypocreales</taxon>
        <taxon>Nectriaceae</taxon>
        <taxon>Fusarium</taxon>
        <taxon>Fusarium staphyleae species complex</taxon>
    </lineage>
</organism>
<feature type="region of interest" description="Disordered" evidence="1">
    <location>
        <begin position="409"/>
        <end position="479"/>
    </location>
</feature>
<dbReference type="EMBL" id="JABEYC010000006">
    <property type="protein sequence ID" value="KAF4984727.1"/>
    <property type="molecule type" value="Genomic_DNA"/>
</dbReference>